<evidence type="ECO:0000313" key="2">
    <source>
        <dbReference type="Proteomes" id="UP001519325"/>
    </source>
</evidence>
<name>A0ABS4QCZ4_9NOCA</name>
<dbReference type="RefSeq" id="WP_209887114.1">
    <property type="nucleotide sequence ID" value="NZ_JAGGMR010000001.1"/>
</dbReference>
<gene>
    <name evidence="1" type="ORF">BJ987_001936</name>
</gene>
<sequence>MRDESDVAQAQVFYELLSAEAVTLTAALEARLTRRGVPRSSTESHLLRRELREVQRCLAQLRDRYPEVLERSAGR</sequence>
<comment type="caution">
    <text evidence="1">The sequence shown here is derived from an EMBL/GenBank/DDBJ whole genome shotgun (WGS) entry which is preliminary data.</text>
</comment>
<dbReference type="Proteomes" id="UP001519325">
    <property type="component" value="Unassembled WGS sequence"/>
</dbReference>
<proteinExistence type="predicted"/>
<dbReference type="EMBL" id="JAGGMR010000001">
    <property type="protein sequence ID" value="MBP2189035.1"/>
    <property type="molecule type" value="Genomic_DNA"/>
</dbReference>
<evidence type="ECO:0000313" key="1">
    <source>
        <dbReference type="EMBL" id="MBP2189035.1"/>
    </source>
</evidence>
<protein>
    <submittedName>
        <fullName evidence="1">Uncharacterized protein</fullName>
    </submittedName>
</protein>
<organism evidence="1 2">
    <name type="scientific">Nocardia goodfellowii</name>
    <dbReference type="NCBI Taxonomy" id="882446"/>
    <lineage>
        <taxon>Bacteria</taxon>
        <taxon>Bacillati</taxon>
        <taxon>Actinomycetota</taxon>
        <taxon>Actinomycetes</taxon>
        <taxon>Mycobacteriales</taxon>
        <taxon>Nocardiaceae</taxon>
        <taxon>Nocardia</taxon>
    </lineage>
</organism>
<keyword evidence="2" id="KW-1185">Reference proteome</keyword>
<accession>A0ABS4QCZ4</accession>
<reference evidence="1 2" key="1">
    <citation type="submission" date="2021-03" db="EMBL/GenBank/DDBJ databases">
        <title>Sequencing the genomes of 1000 actinobacteria strains.</title>
        <authorList>
            <person name="Klenk H.-P."/>
        </authorList>
    </citation>
    <scope>NUCLEOTIDE SEQUENCE [LARGE SCALE GENOMIC DNA]</scope>
    <source>
        <strain evidence="1 2">DSM 45516</strain>
    </source>
</reference>